<evidence type="ECO:0000313" key="1">
    <source>
        <dbReference type="EMBL" id="NDY57414.1"/>
    </source>
</evidence>
<keyword evidence="2" id="KW-1185">Reference proteome</keyword>
<sequence length="86" mass="9731">MEKWQCALINEQGVSFAVMLVKPRILSSQGERDRVAEALSIRLGVPVVLAAENNRHGLDYWGRKDLVGFLANVPPQRLPWREVTFS</sequence>
<dbReference type="RefSeq" id="WP_163302455.1">
    <property type="nucleotide sequence ID" value="NZ_JAAGRQ010000047.1"/>
</dbReference>
<protein>
    <submittedName>
        <fullName evidence="1">Uncharacterized protein</fullName>
    </submittedName>
</protein>
<dbReference type="EMBL" id="JAAGRQ010000047">
    <property type="protein sequence ID" value="NDY57414.1"/>
    <property type="molecule type" value="Genomic_DNA"/>
</dbReference>
<reference evidence="1 2" key="1">
    <citation type="submission" date="2020-02" db="EMBL/GenBank/DDBJ databases">
        <title>Comparative genomics of sulfur disproportionating microorganisms.</title>
        <authorList>
            <person name="Ward L.M."/>
            <person name="Bertran E."/>
            <person name="Johnston D.T."/>
        </authorList>
    </citation>
    <scope>NUCLEOTIDE SEQUENCE [LARGE SCALE GENOMIC DNA]</scope>
    <source>
        <strain evidence="1 2">DSM 3696</strain>
    </source>
</reference>
<accession>A0A7K3NMI9</accession>
<name>A0A7K3NMI9_9BACT</name>
<proteinExistence type="predicted"/>
<evidence type="ECO:0000313" key="2">
    <source>
        <dbReference type="Proteomes" id="UP000469724"/>
    </source>
</evidence>
<gene>
    <name evidence="1" type="ORF">G3N56_11750</name>
</gene>
<comment type="caution">
    <text evidence="1">The sequence shown here is derived from an EMBL/GenBank/DDBJ whole genome shotgun (WGS) entry which is preliminary data.</text>
</comment>
<organism evidence="1 2">
    <name type="scientific">Desulfolutivibrio sulfodismutans</name>
    <dbReference type="NCBI Taxonomy" id="63561"/>
    <lineage>
        <taxon>Bacteria</taxon>
        <taxon>Pseudomonadati</taxon>
        <taxon>Thermodesulfobacteriota</taxon>
        <taxon>Desulfovibrionia</taxon>
        <taxon>Desulfovibrionales</taxon>
        <taxon>Desulfovibrionaceae</taxon>
        <taxon>Desulfolutivibrio</taxon>
    </lineage>
</organism>
<dbReference type="Proteomes" id="UP000469724">
    <property type="component" value="Unassembled WGS sequence"/>
</dbReference>
<dbReference type="AlphaFoldDB" id="A0A7K3NMI9"/>